<sequence>MIVLILLAFAGMLAGIFLLLGMTPFEFAEDLTKSFASREVPISKRIGQLNHPKEAKGIQKTVREAKEMMILTGRGGKFAALCALSLFLAAMGAVICIVIQNYFMLPVLAVGMGLIPFWYVLFTSHSYKKLMNNEIETGLSIITSSYLRSESIITAVEENIHYLNPPVADVFRGFLAETGMISTDVKQALSNMKPKLDNYIFREWVDAAIACQDDKSLKSTLTPIIGKLSDMRIVAAELDYLMYEPFKEFITMAFLLVGNIPLLYFLNKDWYDVLVNTGFGKGILAVCLLVLLISFAAVIRLTKPVEYKR</sequence>
<protein>
    <submittedName>
        <fullName evidence="1">Uncharacterized protein</fullName>
    </submittedName>
</protein>
<dbReference type="AlphaFoldDB" id="A0A174WMJ2"/>
<evidence type="ECO:0000313" key="2">
    <source>
        <dbReference type="Proteomes" id="UP000434475"/>
    </source>
</evidence>
<organism evidence="1 2">
    <name type="scientific">Flavonifractor plautii</name>
    <name type="common">Fusobacterium plautii</name>
    <dbReference type="NCBI Taxonomy" id="292800"/>
    <lineage>
        <taxon>Bacteria</taxon>
        <taxon>Bacillati</taxon>
        <taxon>Bacillota</taxon>
        <taxon>Clostridia</taxon>
        <taxon>Eubacteriales</taxon>
        <taxon>Oscillospiraceae</taxon>
        <taxon>Flavonifractor</taxon>
    </lineage>
</organism>
<dbReference type="RefSeq" id="WP_009260003.1">
    <property type="nucleotide sequence ID" value="NZ_JAJCIK010000032.1"/>
</dbReference>
<comment type="caution">
    <text evidence="1">The sequence shown here is derived from an EMBL/GenBank/DDBJ whole genome shotgun (WGS) entry which is preliminary data.</text>
</comment>
<dbReference type="Proteomes" id="UP000434475">
    <property type="component" value="Unassembled WGS sequence"/>
</dbReference>
<dbReference type="EMBL" id="WKPR01000039">
    <property type="protein sequence ID" value="MSB22386.1"/>
    <property type="molecule type" value="Genomic_DNA"/>
</dbReference>
<evidence type="ECO:0000313" key="1">
    <source>
        <dbReference type="EMBL" id="MSB22386.1"/>
    </source>
</evidence>
<gene>
    <name evidence="1" type="ORF">GKE97_23255</name>
</gene>
<reference evidence="1 2" key="1">
    <citation type="journal article" date="2019" name="Nat. Med.">
        <title>A library of human gut bacterial isolates paired with longitudinal multiomics data enables mechanistic microbiome research.</title>
        <authorList>
            <person name="Poyet M."/>
            <person name="Groussin M."/>
            <person name="Gibbons S.M."/>
            <person name="Avila-Pacheco J."/>
            <person name="Jiang X."/>
            <person name="Kearney S.M."/>
            <person name="Perrotta A.R."/>
            <person name="Berdy B."/>
            <person name="Zhao S."/>
            <person name="Lieberman T.D."/>
            <person name="Swanson P.K."/>
            <person name="Smith M."/>
            <person name="Roesemann S."/>
            <person name="Alexander J.E."/>
            <person name="Rich S.A."/>
            <person name="Livny J."/>
            <person name="Vlamakis H."/>
            <person name="Clish C."/>
            <person name="Bullock K."/>
            <person name="Deik A."/>
            <person name="Scott J."/>
            <person name="Pierce K.A."/>
            <person name="Xavier R.J."/>
            <person name="Alm E.J."/>
        </authorList>
    </citation>
    <scope>NUCLEOTIDE SEQUENCE [LARGE SCALE GENOMIC DNA]</scope>
    <source>
        <strain evidence="1 2">BIOML-A2</strain>
    </source>
</reference>
<accession>A0A174WMJ2</accession>
<name>A0A174WMJ2_FLAPL</name>
<proteinExistence type="predicted"/>